<dbReference type="Pfam" id="PF07883">
    <property type="entry name" value="Cupin_2"/>
    <property type="match status" value="1"/>
</dbReference>
<comment type="caution">
    <text evidence="2">The sequence shown here is derived from an EMBL/GenBank/DDBJ whole genome shotgun (WGS) entry which is preliminary data.</text>
</comment>
<dbReference type="CDD" id="cd02233">
    <property type="entry name" value="cupin_HNL-like"/>
    <property type="match status" value="1"/>
</dbReference>
<evidence type="ECO:0000259" key="1">
    <source>
        <dbReference type="Pfam" id="PF07883"/>
    </source>
</evidence>
<feature type="domain" description="Cupin type-2" evidence="1">
    <location>
        <begin position="44"/>
        <end position="106"/>
    </location>
</feature>
<dbReference type="SUPFAM" id="SSF51182">
    <property type="entry name" value="RmlC-like cupins"/>
    <property type="match status" value="1"/>
</dbReference>
<dbReference type="PANTHER" id="PTHR43698:SF1">
    <property type="entry name" value="BLL4564 PROTEIN"/>
    <property type="match status" value="1"/>
</dbReference>
<evidence type="ECO:0000313" key="2">
    <source>
        <dbReference type="EMBL" id="MCY4725709.1"/>
    </source>
</evidence>
<dbReference type="InterPro" id="IPR013096">
    <property type="entry name" value="Cupin_2"/>
</dbReference>
<evidence type="ECO:0000313" key="3">
    <source>
        <dbReference type="Proteomes" id="UP001074726"/>
    </source>
</evidence>
<dbReference type="Proteomes" id="UP001074726">
    <property type="component" value="Unassembled WGS sequence"/>
</dbReference>
<gene>
    <name evidence="2" type="ORF">NYO98_05410</name>
</gene>
<accession>A0ABT4CC39</accession>
<dbReference type="EMBL" id="JAPPUX010000001">
    <property type="protein sequence ID" value="MCY4725709.1"/>
    <property type="molecule type" value="Genomic_DNA"/>
</dbReference>
<dbReference type="InterPro" id="IPR014710">
    <property type="entry name" value="RmlC-like_jellyroll"/>
</dbReference>
<dbReference type="RefSeq" id="WP_268110496.1">
    <property type="nucleotide sequence ID" value="NZ_JAPPUX010000001.1"/>
</dbReference>
<dbReference type="Gene3D" id="2.60.120.10">
    <property type="entry name" value="Jelly Rolls"/>
    <property type="match status" value="1"/>
</dbReference>
<reference evidence="2" key="1">
    <citation type="submission" date="2022-08" db="EMBL/GenBank/DDBJ databases">
        <title>Genome sequencing of Nocardioides sp. STR2.</title>
        <authorList>
            <person name="So Y."/>
        </authorList>
    </citation>
    <scope>NUCLEOTIDE SEQUENCE</scope>
    <source>
        <strain evidence="2">STR2</strain>
    </source>
</reference>
<protein>
    <submittedName>
        <fullName evidence="2">Cupin domain-containing protein</fullName>
    </submittedName>
</protein>
<sequence>MKFTPSSTRNGTDTGKGPADWFTGDVYIDGIRNPDDQSAVGCAHVRFTPGARTAWHHHPKGQTLYVTDGVGYVARRDEDGTASEPQEIRPGDVVYIEPGEEHWHGATPGRFLAHVAIQEADAAGEVVTWLEHVTDDDYTSAT</sequence>
<dbReference type="InterPro" id="IPR047263">
    <property type="entry name" value="HNL-like_cupin"/>
</dbReference>
<keyword evidence="3" id="KW-1185">Reference proteome</keyword>
<dbReference type="PANTHER" id="PTHR43698">
    <property type="entry name" value="RIBD C-TERMINAL DOMAIN CONTAINING PROTEIN"/>
    <property type="match status" value="1"/>
</dbReference>
<proteinExistence type="predicted"/>
<organism evidence="2 3">
    <name type="scientific">Nocardioides pini</name>
    <dbReference type="NCBI Taxonomy" id="2975053"/>
    <lineage>
        <taxon>Bacteria</taxon>
        <taxon>Bacillati</taxon>
        <taxon>Actinomycetota</taxon>
        <taxon>Actinomycetes</taxon>
        <taxon>Propionibacteriales</taxon>
        <taxon>Nocardioidaceae</taxon>
        <taxon>Nocardioides</taxon>
    </lineage>
</organism>
<name>A0ABT4CC39_9ACTN</name>
<dbReference type="InterPro" id="IPR011051">
    <property type="entry name" value="RmlC_Cupin_sf"/>
</dbReference>